<dbReference type="KEGG" id="spl:Spea_3022"/>
<evidence type="ECO:0000313" key="2">
    <source>
        <dbReference type="EMBL" id="ABV88339.1"/>
    </source>
</evidence>
<keyword evidence="3" id="KW-1185">Reference proteome</keyword>
<feature type="transmembrane region" description="Helical" evidence="1">
    <location>
        <begin position="12"/>
        <end position="35"/>
    </location>
</feature>
<dbReference type="OrthoDB" id="6398939at2"/>
<feature type="transmembrane region" description="Helical" evidence="1">
    <location>
        <begin position="198"/>
        <end position="220"/>
    </location>
</feature>
<feature type="transmembrane region" description="Helical" evidence="1">
    <location>
        <begin position="93"/>
        <end position="114"/>
    </location>
</feature>
<sequence length="234" mass="26136">MLVKKYSKVSTLAFRFGMLGIFGQVLGLVLSLLMFERFDGESFNFFSNTLSELGSYGHSYYAVIVNGGLFFGGLCVVLFCLLSLQLHTSTWGYLFYASLGLSYFALAATGLFPINVYHLHVIAIKYFFIFSCSSLIFYGLYQLLAKQSHRSVLTLISAAAAFLLMTSFLLLPLLELGFTQGNSAFYNEMLAESTRAEIWWPAIIQWGSLSTFLFWTCLVIKNSQLDSSSGEKAN</sequence>
<dbReference type="eggNOG" id="ENOG5033GQ5">
    <property type="taxonomic scope" value="Bacteria"/>
</dbReference>
<organism evidence="2 3">
    <name type="scientific">Shewanella pealeana (strain ATCC 700345 / ANG-SQ1)</name>
    <dbReference type="NCBI Taxonomy" id="398579"/>
    <lineage>
        <taxon>Bacteria</taxon>
        <taxon>Pseudomonadati</taxon>
        <taxon>Pseudomonadota</taxon>
        <taxon>Gammaproteobacteria</taxon>
        <taxon>Alteromonadales</taxon>
        <taxon>Shewanellaceae</taxon>
        <taxon>Shewanella</taxon>
    </lineage>
</organism>
<dbReference type="Proteomes" id="UP000002608">
    <property type="component" value="Chromosome"/>
</dbReference>
<feature type="transmembrane region" description="Helical" evidence="1">
    <location>
        <begin position="153"/>
        <end position="178"/>
    </location>
</feature>
<dbReference type="AlphaFoldDB" id="A8H702"/>
<gene>
    <name evidence="2" type="ordered locus">Spea_3022</name>
</gene>
<feature type="transmembrane region" description="Helical" evidence="1">
    <location>
        <begin position="60"/>
        <end position="81"/>
    </location>
</feature>
<protein>
    <recommendedName>
        <fullName evidence="4">DUF998 domain-containing protein</fullName>
    </recommendedName>
</protein>
<dbReference type="EMBL" id="CP000851">
    <property type="protein sequence ID" value="ABV88339.1"/>
    <property type="molecule type" value="Genomic_DNA"/>
</dbReference>
<proteinExistence type="predicted"/>
<keyword evidence="1" id="KW-1133">Transmembrane helix</keyword>
<dbReference type="RefSeq" id="WP_012156243.1">
    <property type="nucleotide sequence ID" value="NC_009901.1"/>
</dbReference>
<keyword evidence="1" id="KW-0472">Membrane</keyword>
<keyword evidence="1" id="KW-0812">Transmembrane</keyword>
<reference evidence="2 3" key="1">
    <citation type="submission" date="2007-10" db="EMBL/GenBank/DDBJ databases">
        <title>Complete sequence of Shewanella pealeana ATCC 700345.</title>
        <authorList>
            <consortium name="US DOE Joint Genome Institute"/>
            <person name="Copeland A."/>
            <person name="Lucas S."/>
            <person name="Lapidus A."/>
            <person name="Barry K."/>
            <person name="Glavina del Rio T."/>
            <person name="Dalin E."/>
            <person name="Tice H."/>
            <person name="Pitluck S."/>
            <person name="Chertkov O."/>
            <person name="Brettin T."/>
            <person name="Bruce D."/>
            <person name="Detter J.C."/>
            <person name="Han C."/>
            <person name="Schmutz J."/>
            <person name="Larimer F."/>
            <person name="Land M."/>
            <person name="Hauser L."/>
            <person name="Kyrpides N."/>
            <person name="Kim E."/>
            <person name="Zhao J.-S.Z."/>
            <person name="Manno D."/>
            <person name="Hawari J."/>
            <person name="Richardson P."/>
        </authorList>
    </citation>
    <scope>NUCLEOTIDE SEQUENCE [LARGE SCALE GENOMIC DNA]</scope>
    <source>
        <strain evidence="3">ATCC 700345 / ANG-SQ1</strain>
    </source>
</reference>
<accession>A8H702</accession>
<name>A8H702_SHEPA</name>
<dbReference type="HOGENOM" id="CLU_1184402_0_0_6"/>
<evidence type="ECO:0000313" key="3">
    <source>
        <dbReference type="Proteomes" id="UP000002608"/>
    </source>
</evidence>
<evidence type="ECO:0000256" key="1">
    <source>
        <dbReference type="SAM" id="Phobius"/>
    </source>
</evidence>
<dbReference type="Pfam" id="PF06197">
    <property type="entry name" value="DUF998"/>
    <property type="match status" value="1"/>
</dbReference>
<dbReference type="InterPro" id="IPR009339">
    <property type="entry name" value="DUF998"/>
</dbReference>
<evidence type="ECO:0008006" key="4">
    <source>
        <dbReference type="Google" id="ProtNLM"/>
    </source>
</evidence>
<feature type="transmembrane region" description="Helical" evidence="1">
    <location>
        <begin position="120"/>
        <end position="141"/>
    </location>
</feature>